<reference evidence="1" key="1">
    <citation type="journal article" date="2014" name="Int. J. Syst. Evol. Microbiol.">
        <title>Complete genome sequence of Corynebacterium casei LMG S-19264T (=DSM 44701T), isolated from a smear-ripened cheese.</title>
        <authorList>
            <consortium name="US DOE Joint Genome Institute (JGI-PGF)"/>
            <person name="Walter F."/>
            <person name="Albersmeier A."/>
            <person name="Kalinowski J."/>
            <person name="Ruckert C."/>
        </authorList>
    </citation>
    <scope>NUCLEOTIDE SEQUENCE</scope>
    <source>
        <strain evidence="1">NBRC 108769</strain>
    </source>
</reference>
<protein>
    <submittedName>
        <fullName evidence="1">Uncharacterized protein</fullName>
    </submittedName>
</protein>
<evidence type="ECO:0000313" key="1">
    <source>
        <dbReference type="EMBL" id="GLR18746.1"/>
    </source>
</evidence>
<sequence>MLKSLVNAPIDIEEKMDGVAQVFDMVLQESMDYGSDKNTLKHINQFQKRNKSTMNDLYQQIESEMKKMNMAQQLQFSVSILRKPYIKSFMDIVPKVEKKINRKIRQISMFGKFLKFLNPF</sequence>
<accession>A0AA37WEE7</accession>
<dbReference type="Proteomes" id="UP001156666">
    <property type="component" value="Unassembled WGS sequence"/>
</dbReference>
<comment type="caution">
    <text evidence="1">The sequence shown here is derived from an EMBL/GenBank/DDBJ whole genome shotgun (WGS) entry which is preliminary data.</text>
</comment>
<reference evidence="1" key="2">
    <citation type="submission" date="2023-01" db="EMBL/GenBank/DDBJ databases">
        <title>Draft genome sequence of Portibacter lacus strain NBRC 108769.</title>
        <authorList>
            <person name="Sun Q."/>
            <person name="Mori K."/>
        </authorList>
    </citation>
    <scope>NUCLEOTIDE SEQUENCE</scope>
    <source>
        <strain evidence="1">NBRC 108769</strain>
    </source>
</reference>
<dbReference type="EMBL" id="BSOH01000023">
    <property type="protein sequence ID" value="GLR18746.1"/>
    <property type="molecule type" value="Genomic_DNA"/>
</dbReference>
<gene>
    <name evidence="1" type="ORF">GCM10007940_33620</name>
</gene>
<name>A0AA37WEE7_9BACT</name>
<organism evidence="1 2">
    <name type="scientific">Portibacter lacus</name>
    <dbReference type="NCBI Taxonomy" id="1099794"/>
    <lineage>
        <taxon>Bacteria</taxon>
        <taxon>Pseudomonadati</taxon>
        <taxon>Bacteroidota</taxon>
        <taxon>Saprospiria</taxon>
        <taxon>Saprospirales</taxon>
        <taxon>Haliscomenobacteraceae</taxon>
        <taxon>Portibacter</taxon>
    </lineage>
</organism>
<evidence type="ECO:0000313" key="2">
    <source>
        <dbReference type="Proteomes" id="UP001156666"/>
    </source>
</evidence>
<dbReference type="AlphaFoldDB" id="A0AA37WEE7"/>
<proteinExistence type="predicted"/>
<keyword evidence="2" id="KW-1185">Reference proteome</keyword>